<dbReference type="EMBL" id="FLQR01000007">
    <property type="protein sequence ID" value="SBS72988.1"/>
    <property type="molecule type" value="Genomic_DNA"/>
</dbReference>
<proteinExistence type="predicted"/>
<reference evidence="1" key="1">
    <citation type="submission" date="2016-03" db="EMBL/GenBank/DDBJ databases">
        <authorList>
            <person name="Ploux O."/>
        </authorList>
    </citation>
    <scope>NUCLEOTIDE SEQUENCE</scope>
    <source>
        <strain evidence="1">UC1</strain>
    </source>
</reference>
<protein>
    <submittedName>
        <fullName evidence="1">Uncharacterized protein</fullName>
    </submittedName>
</protein>
<gene>
    <name evidence="1" type="ORF">MIPYR_30338</name>
</gene>
<name>A0A1Y5PAQ0_9MICO</name>
<dbReference type="RefSeq" id="WP_295576278.1">
    <property type="nucleotide sequence ID" value="NZ_FLQR01000007.1"/>
</dbReference>
<sequence>MERAADANVPLWCDDAATRTLAAAFGVASFGTPELVEYLRSIGQIADAMANAIDAALIRGYAVGVQYRPEVWDLSWSFEGDAPGGVAQAILLCGPQFATEKMQLVARAMQRAVDQPQSLRDWSSVGARYVSEIAGEDEAAIDNLGVFLRTVLNASWIAPHQLDFVADGIRSVAGDRWYPALRKAIRHHWRELRSTAPVDIVAAHILGRISGLRAEDRQLALEIVLRDGETEI</sequence>
<evidence type="ECO:0000313" key="1">
    <source>
        <dbReference type="EMBL" id="SBS72988.1"/>
    </source>
</evidence>
<accession>A0A1Y5PAQ0</accession>
<organism evidence="1">
    <name type="scientific">uncultured Microbacterium sp</name>
    <dbReference type="NCBI Taxonomy" id="191216"/>
    <lineage>
        <taxon>Bacteria</taxon>
        <taxon>Bacillati</taxon>
        <taxon>Actinomycetota</taxon>
        <taxon>Actinomycetes</taxon>
        <taxon>Micrococcales</taxon>
        <taxon>Microbacteriaceae</taxon>
        <taxon>Microbacterium</taxon>
        <taxon>environmental samples</taxon>
    </lineage>
</organism>
<dbReference type="AlphaFoldDB" id="A0A1Y5PAQ0"/>